<dbReference type="KEGG" id="xya:ET471_16305"/>
<sequence>MTWAVAVAGLLLLPTLARLDTGSQTVLPGTGSLRWWAVVAAVTAQSVAVAWARRRPVAALLGVSAALALLAVTHPSDAAGTANLAVPVVAFRAVASHPMAHLRAALTGATTVVAAGSAIELARAQGGFSLTVAGAAAGTALVLVVVGLIPGLVVASRRAVAAARDGELRALAREQAAVLRGVVAAERTAMAREVHDIAAHHLSGMALMLSAIDRQVDTDPAAAREGVRAVREQSRVVLNDLRRLVGLLREGGAAEALGPLTLAAVPGLVDATAARHEASVVVLPAADDASLGASVGPVAQAAGYRMVQESLANARQHAPGARCVVTVDDTHPDGVALTVRNDPPAYRPTSSPSGGHGLLGMRERAELVGATLRHGPNVDGGWEVRLWLPRDARRTEDPGGHA</sequence>
<evidence type="ECO:0000256" key="1">
    <source>
        <dbReference type="ARBA" id="ARBA00000085"/>
    </source>
</evidence>
<keyword evidence="9" id="KW-1133">Transmembrane helix</keyword>
<keyword evidence="6 12" id="KW-0418">Kinase</keyword>
<dbReference type="OrthoDB" id="227596at2"/>
<dbReference type="Gene3D" id="1.20.5.1930">
    <property type="match status" value="1"/>
</dbReference>
<feature type="domain" description="Histidine kinase/HSP90-like ATPase" evidence="10">
    <location>
        <begin position="304"/>
        <end position="391"/>
    </location>
</feature>
<dbReference type="EC" id="2.7.13.3" evidence="2"/>
<accession>A0A4P6FL83</accession>
<dbReference type="PANTHER" id="PTHR24421">
    <property type="entry name" value="NITRATE/NITRITE SENSOR PROTEIN NARX-RELATED"/>
    <property type="match status" value="1"/>
</dbReference>
<dbReference type="InterPro" id="IPR036890">
    <property type="entry name" value="HATPase_C_sf"/>
</dbReference>
<evidence type="ECO:0000256" key="8">
    <source>
        <dbReference type="ARBA" id="ARBA00023012"/>
    </source>
</evidence>
<dbReference type="Pfam" id="PF02518">
    <property type="entry name" value="HATPase_c"/>
    <property type="match status" value="1"/>
</dbReference>
<evidence type="ECO:0000256" key="6">
    <source>
        <dbReference type="ARBA" id="ARBA00022777"/>
    </source>
</evidence>
<dbReference type="CDD" id="cd16917">
    <property type="entry name" value="HATPase_UhpB-NarQ-NarX-like"/>
    <property type="match status" value="1"/>
</dbReference>
<evidence type="ECO:0000256" key="4">
    <source>
        <dbReference type="ARBA" id="ARBA00022679"/>
    </source>
</evidence>
<evidence type="ECO:0000256" key="7">
    <source>
        <dbReference type="ARBA" id="ARBA00022840"/>
    </source>
</evidence>
<dbReference type="SUPFAM" id="SSF55874">
    <property type="entry name" value="ATPase domain of HSP90 chaperone/DNA topoisomerase II/histidine kinase"/>
    <property type="match status" value="1"/>
</dbReference>
<comment type="catalytic activity">
    <reaction evidence="1">
        <text>ATP + protein L-histidine = ADP + protein N-phospho-L-histidine.</text>
        <dbReference type="EC" id="2.7.13.3"/>
    </reaction>
</comment>
<protein>
    <recommendedName>
        <fullName evidence="2">histidine kinase</fullName>
        <ecNumber evidence="2">2.7.13.3</ecNumber>
    </recommendedName>
</protein>
<keyword evidence="3" id="KW-0597">Phosphoprotein</keyword>
<feature type="transmembrane region" description="Helical" evidence="9">
    <location>
        <begin position="128"/>
        <end position="154"/>
    </location>
</feature>
<dbReference type="Pfam" id="PF07730">
    <property type="entry name" value="HisKA_3"/>
    <property type="match status" value="1"/>
</dbReference>
<keyword evidence="8" id="KW-0902">Two-component regulatory system</keyword>
<evidence type="ECO:0000259" key="10">
    <source>
        <dbReference type="Pfam" id="PF02518"/>
    </source>
</evidence>
<keyword evidence="7" id="KW-0067">ATP-binding</keyword>
<evidence type="ECO:0000256" key="2">
    <source>
        <dbReference type="ARBA" id="ARBA00012438"/>
    </source>
</evidence>
<feature type="domain" description="Signal transduction histidine kinase subgroup 3 dimerisation and phosphoacceptor" evidence="11">
    <location>
        <begin position="186"/>
        <end position="251"/>
    </location>
</feature>
<keyword evidence="9" id="KW-0812">Transmembrane</keyword>
<dbReference type="EMBL" id="CP035493">
    <property type="protein sequence ID" value="QAY71398.1"/>
    <property type="molecule type" value="Genomic_DNA"/>
</dbReference>
<keyword evidence="13" id="KW-1185">Reference proteome</keyword>
<gene>
    <name evidence="12" type="ORF">ET471_16305</name>
</gene>
<evidence type="ECO:0000313" key="12">
    <source>
        <dbReference type="EMBL" id="QAY71398.1"/>
    </source>
</evidence>
<evidence type="ECO:0000256" key="3">
    <source>
        <dbReference type="ARBA" id="ARBA00022553"/>
    </source>
</evidence>
<dbReference type="InterPro" id="IPR003594">
    <property type="entry name" value="HATPase_dom"/>
</dbReference>
<evidence type="ECO:0000313" key="13">
    <source>
        <dbReference type="Proteomes" id="UP000292118"/>
    </source>
</evidence>
<keyword evidence="4" id="KW-0808">Transferase</keyword>
<name>A0A4P6FL83_9MICO</name>
<reference evidence="12 13" key="1">
    <citation type="submission" date="2019-01" db="EMBL/GenBank/DDBJ databases">
        <title>Genome sequencing of strain FW10M-9.</title>
        <authorList>
            <person name="Heo J."/>
            <person name="Kim S.-J."/>
            <person name="Kim J.-S."/>
            <person name="Hong S.-B."/>
            <person name="Kwon S.-W."/>
        </authorList>
    </citation>
    <scope>NUCLEOTIDE SEQUENCE [LARGE SCALE GENOMIC DNA]</scope>
    <source>
        <strain evidence="12 13">FW10M-9</strain>
    </source>
</reference>
<proteinExistence type="predicted"/>
<dbReference type="PANTHER" id="PTHR24421:SF10">
    <property type="entry name" value="NITRATE_NITRITE SENSOR PROTEIN NARQ"/>
    <property type="match status" value="1"/>
</dbReference>
<dbReference type="InterPro" id="IPR050482">
    <property type="entry name" value="Sensor_HK_TwoCompSys"/>
</dbReference>
<feature type="transmembrane region" description="Helical" evidence="9">
    <location>
        <begin position="57"/>
        <end position="72"/>
    </location>
</feature>
<evidence type="ECO:0000256" key="9">
    <source>
        <dbReference type="SAM" id="Phobius"/>
    </source>
</evidence>
<evidence type="ECO:0000259" key="11">
    <source>
        <dbReference type="Pfam" id="PF07730"/>
    </source>
</evidence>
<evidence type="ECO:0000256" key="5">
    <source>
        <dbReference type="ARBA" id="ARBA00022741"/>
    </source>
</evidence>
<dbReference type="Proteomes" id="UP000292118">
    <property type="component" value="Chromosome"/>
</dbReference>
<dbReference type="RefSeq" id="WP_129190045.1">
    <property type="nucleotide sequence ID" value="NZ_CP035493.1"/>
</dbReference>
<dbReference type="GO" id="GO:0005524">
    <property type="term" value="F:ATP binding"/>
    <property type="evidence" value="ECO:0007669"/>
    <property type="project" value="UniProtKB-KW"/>
</dbReference>
<dbReference type="Gene3D" id="3.30.565.10">
    <property type="entry name" value="Histidine kinase-like ATPase, C-terminal domain"/>
    <property type="match status" value="1"/>
</dbReference>
<feature type="transmembrane region" description="Helical" evidence="9">
    <location>
        <begin position="33"/>
        <end position="52"/>
    </location>
</feature>
<dbReference type="GO" id="GO:0000155">
    <property type="term" value="F:phosphorelay sensor kinase activity"/>
    <property type="evidence" value="ECO:0007669"/>
    <property type="project" value="InterPro"/>
</dbReference>
<dbReference type="GO" id="GO:0046983">
    <property type="term" value="F:protein dimerization activity"/>
    <property type="evidence" value="ECO:0007669"/>
    <property type="project" value="InterPro"/>
</dbReference>
<dbReference type="InterPro" id="IPR011712">
    <property type="entry name" value="Sig_transdc_His_kin_sub3_dim/P"/>
</dbReference>
<dbReference type="AlphaFoldDB" id="A0A4P6FL83"/>
<dbReference type="GO" id="GO:0016020">
    <property type="term" value="C:membrane"/>
    <property type="evidence" value="ECO:0007669"/>
    <property type="project" value="InterPro"/>
</dbReference>
<keyword evidence="9" id="KW-0472">Membrane</keyword>
<organism evidence="12 13">
    <name type="scientific">Xylanimonas protaetiae</name>
    <dbReference type="NCBI Taxonomy" id="2509457"/>
    <lineage>
        <taxon>Bacteria</taxon>
        <taxon>Bacillati</taxon>
        <taxon>Actinomycetota</taxon>
        <taxon>Actinomycetes</taxon>
        <taxon>Micrococcales</taxon>
        <taxon>Promicromonosporaceae</taxon>
        <taxon>Xylanimonas</taxon>
    </lineage>
</organism>
<keyword evidence="5" id="KW-0547">Nucleotide-binding</keyword>